<protein>
    <submittedName>
        <fullName evidence="3">VIR protein</fullName>
    </submittedName>
</protein>
<accession>A0A565A5X5</accession>
<name>A0A565A5X5_PLAVI</name>
<evidence type="ECO:0000313" key="3">
    <source>
        <dbReference type="EMBL" id="VVA00071.1"/>
    </source>
</evidence>
<keyword evidence="2" id="KW-0472">Membrane</keyword>
<dbReference type="Proteomes" id="UP000220605">
    <property type="component" value="Unassembled WGS sequence"/>
</dbReference>
<proteinExistence type="predicted"/>
<dbReference type="Pfam" id="PF05795">
    <property type="entry name" value="Plasmodium_Vir"/>
    <property type="match status" value="1"/>
</dbReference>
<gene>
    <name evidence="3" type="ORF">PVP01_0007830</name>
</gene>
<feature type="transmembrane region" description="Helical" evidence="2">
    <location>
        <begin position="434"/>
        <end position="455"/>
    </location>
</feature>
<dbReference type="EMBL" id="FLZR02000031">
    <property type="protein sequence ID" value="VVA00071.1"/>
    <property type="molecule type" value="Genomic_DNA"/>
</dbReference>
<evidence type="ECO:0000256" key="1">
    <source>
        <dbReference type="SAM" id="MobiDB-lite"/>
    </source>
</evidence>
<dbReference type="OrthoDB" id="388879at2759"/>
<keyword evidence="2" id="KW-0812">Transmembrane</keyword>
<organism evidence="3">
    <name type="scientific">Plasmodium vivax</name>
    <name type="common">malaria parasite P. vivax</name>
    <dbReference type="NCBI Taxonomy" id="5855"/>
    <lineage>
        <taxon>Eukaryota</taxon>
        <taxon>Sar</taxon>
        <taxon>Alveolata</taxon>
        <taxon>Apicomplexa</taxon>
        <taxon>Aconoidasida</taxon>
        <taxon>Haemosporida</taxon>
        <taxon>Plasmodiidae</taxon>
        <taxon>Plasmodium</taxon>
        <taxon>Plasmodium (Plasmodium)</taxon>
    </lineage>
</organism>
<dbReference type="AlphaFoldDB" id="A0A565A5X5"/>
<feature type="region of interest" description="Disordered" evidence="1">
    <location>
        <begin position="291"/>
        <end position="362"/>
    </location>
</feature>
<dbReference type="VEuPathDB" id="PlasmoDB:PVPAM_110062400"/>
<dbReference type="VEuPathDB" id="PlasmoDB:PVP01_0007830"/>
<dbReference type="VEuPathDB" id="PlasmoDB:PVW1_060036300"/>
<reference evidence="3" key="1">
    <citation type="submission" date="2016-07" db="EMBL/GenBank/DDBJ databases">
        <authorList>
            <consortium name="Pathogen Informatics"/>
        </authorList>
    </citation>
    <scope>NUCLEOTIDE SEQUENCE</scope>
</reference>
<feature type="compositionally biased region" description="Polar residues" evidence="1">
    <location>
        <begin position="337"/>
        <end position="347"/>
    </location>
</feature>
<evidence type="ECO:0000256" key="2">
    <source>
        <dbReference type="SAM" id="Phobius"/>
    </source>
</evidence>
<sequence length="515" mass="57898">MTKTDNKISEDVLKDLQLNSIYDDFFSKSGKSTFDSACNVLDKHSTNHKDLKQLCTKFEDVLKDLQLNSIYDDFFSKSGKSTFDSACNVLDKHSTNHKDLKQLCTKFVDFLEKISKLKNSSEHVDRCNYLTYWLYDEIGKIYNDHTSKINTVQFVKDLIDVGNDVNKKYIKNNTCTIKTDNLVSLDEWKKRKISYIYFKKHNNISTDIAKPPSSDKCEKYFTYLNYINSLYNAYSSNHCGFFLWTSNYFVCDRKFNPKNLLSTVEKCKTKGSGSGNGSFILSILGIGSPPASSSVNKQGADTQRTVAAAGLSKDKGRKEVTGNSLGSGGSKDLSSLPNPETANRGHSTGTQQQTGLGGITQPRVTVSTEGQITHRNNDGSHSAPGIEQTGLVGGNNSFSNFLEKTSGTVSTEVGANNSFSNFFEKTSGILKSEYFRHSIVGASIIGVLVFLFFFFKSTPIESHTNKGEKKKRKFQNNYYDEYEEELPRYESQQSLAESQISDAYISYQPRRDRYY</sequence>
<dbReference type="InterPro" id="IPR008780">
    <property type="entry name" value="Plasmodium_Vir"/>
</dbReference>
<dbReference type="VEuPathDB" id="PlasmoDB:PVX_103155"/>
<feature type="compositionally biased region" description="Polar residues" evidence="1">
    <location>
        <begin position="291"/>
        <end position="305"/>
    </location>
</feature>
<keyword evidence="2" id="KW-1133">Transmembrane helix</keyword>